<evidence type="ECO:0000313" key="3">
    <source>
        <dbReference type="Proteomes" id="UP000509346"/>
    </source>
</evidence>
<dbReference type="RefSeq" id="WP_179920782.1">
    <property type="nucleotide sequence ID" value="NZ_CP058909.1"/>
</dbReference>
<organism evidence="2 3">
    <name type="scientific">Halosimplex pelagicum</name>
    <dbReference type="NCBI Taxonomy" id="869886"/>
    <lineage>
        <taxon>Archaea</taxon>
        <taxon>Methanobacteriati</taxon>
        <taxon>Methanobacteriota</taxon>
        <taxon>Stenosarchaea group</taxon>
        <taxon>Halobacteria</taxon>
        <taxon>Halobacteriales</taxon>
        <taxon>Haloarculaceae</taxon>
        <taxon>Halosimplex</taxon>
    </lineage>
</organism>
<dbReference type="GeneID" id="56081853"/>
<keyword evidence="3" id="KW-1185">Reference proteome</keyword>
<feature type="compositionally biased region" description="Low complexity" evidence="1">
    <location>
        <begin position="47"/>
        <end position="57"/>
    </location>
</feature>
<dbReference type="Proteomes" id="UP000509346">
    <property type="component" value="Chromosome"/>
</dbReference>
<sequence length="71" mass="8035">MGEHVVEACPNCDRCDIHRRLRKEPAFLCDKCQHEFEEPVERPPKCRSSGSRSSLDGLDPEDLGLSPIGER</sequence>
<dbReference type="AlphaFoldDB" id="A0A7D5SU30"/>
<accession>A0A7D5SU30</accession>
<name>A0A7D5SU30_9EURY</name>
<feature type="region of interest" description="Disordered" evidence="1">
    <location>
        <begin position="37"/>
        <end position="71"/>
    </location>
</feature>
<reference evidence="2 3" key="1">
    <citation type="submission" date="2020-07" db="EMBL/GenBank/DDBJ databases">
        <title>Halosimplex litoreum sp. nov. and Halosimplex rubrum sp. nov., isolated from different salt environments.</title>
        <authorList>
            <person name="Cui H."/>
        </authorList>
    </citation>
    <scope>NUCLEOTIDE SEQUENCE [LARGE SCALE GENOMIC DNA]</scope>
    <source>
        <strain evidence="2 3">R2</strain>
    </source>
</reference>
<proteinExistence type="predicted"/>
<dbReference type="EMBL" id="CP058909">
    <property type="protein sequence ID" value="QLH80967.1"/>
    <property type="molecule type" value="Genomic_DNA"/>
</dbReference>
<gene>
    <name evidence="2" type="ORF">HZS54_04650</name>
</gene>
<protein>
    <submittedName>
        <fullName evidence="2">Uncharacterized protein</fullName>
    </submittedName>
</protein>
<evidence type="ECO:0000256" key="1">
    <source>
        <dbReference type="SAM" id="MobiDB-lite"/>
    </source>
</evidence>
<dbReference type="KEGG" id="hpel:HZS54_04650"/>
<evidence type="ECO:0000313" key="2">
    <source>
        <dbReference type="EMBL" id="QLH80967.1"/>
    </source>
</evidence>